<gene>
    <name evidence="1" type="ORF">ACOC_LOCUS7655</name>
</gene>
<reference evidence="1 2" key="2">
    <citation type="submission" date="2018-11" db="EMBL/GenBank/DDBJ databases">
        <authorList>
            <consortium name="Pathogen Informatics"/>
        </authorList>
    </citation>
    <scope>NUCLEOTIDE SEQUENCE [LARGE SCALE GENOMIC DNA]</scope>
    <source>
        <strain evidence="1 2">Costa Rica</strain>
    </source>
</reference>
<sequence length="81" mass="9742">MRASKVSRRVWHDESYHVIAKLCIRQTIRRFSSTTFEWCSAREDSTRHGYKDLYHEDERLWTIDFNQSDFDGDKNAEALVE</sequence>
<accession>A0A0R3PQK8</accession>
<protein>
    <submittedName>
        <fullName evidence="3">Integrase</fullName>
    </submittedName>
</protein>
<keyword evidence="2" id="KW-1185">Reference proteome</keyword>
<dbReference type="WBParaSite" id="ACOC_0000765401-mRNA-1">
    <property type="protein sequence ID" value="ACOC_0000765401-mRNA-1"/>
    <property type="gene ID" value="ACOC_0000765401"/>
</dbReference>
<evidence type="ECO:0000313" key="1">
    <source>
        <dbReference type="EMBL" id="VDM59240.1"/>
    </source>
</evidence>
<proteinExistence type="predicted"/>
<evidence type="ECO:0000313" key="3">
    <source>
        <dbReference type="WBParaSite" id="ACOC_0000765401-mRNA-1"/>
    </source>
</evidence>
<dbReference type="EMBL" id="UYYA01004063">
    <property type="protein sequence ID" value="VDM59240.1"/>
    <property type="molecule type" value="Genomic_DNA"/>
</dbReference>
<name>A0A0R3PQK8_ANGCS</name>
<dbReference type="AlphaFoldDB" id="A0A0R3PQK8"/>
<dbReference type="Proteomes" id="UP000267027">
    <property type="component" value="Unassembled WGS sequence"/>
</dbReference>
<reference evidence="3" key="1">
    <citation type="submission" date="2017-02" db="UniProtKB">
        <authorList>
            <consortium name="WormBaseParasite"/>
        </authorList>
    </citation>
    <scope>IDENTIFICATION</scope>
</reference>
<organism evidence="3">
    <name type="scientific">Angiostrongylus costaricensis</name>
    <name type="common">Nematode worm</name>
    <dbReference type="NCBI Taxonomy" id="334426"/>
    <lineage>
        <taxon>Eukaryota</taxon>
        <taxon>Metazoa</taxon>
        <taxon>Ecdysozoa</taxon>
        <taxon>Nematoda</taxon>
        <taxon>Chromadorea</taxon>
        <taxon>Rhabditida</taxon>
        <taxon>Rhabditina</taxon>
        <taxon>Rhabditomorpha</taxon>
        <taxon>Strongyloidea</taxon>
        <taxon>Metastrongylidae</taxon>
        <taxon>Angiostrongylus</taxon>
    </lineage>
</organism>
<evidence type="ECO:0000313" key="2">
    <source>
        <dbReference type="Proteomes" id="UP000267027"/>
    </source>
</evidence>